<dbReference type="OrthoDB" id="66144at2759"/>
<reference evidence="1" key="1">
    <citation type="submission" date="2020-08" db="EMBL/GenBank/DDBJ databases">
        <title>Multicomponent nature underlies the extraordinary mechanical properties of spider dragline silk.</title>
        <authorList>
            <person name="Kono N."/>
            <person name="Nakamura H."/>
            <person name="Mori M."/>
            <person name="Yoshida Y."/>
            <person name="Ohtoshi R."/>
            <person name="Malay A.D."/>
            <person name="Moran D.A.P."/>
            <person name="Tomita M."/>
            <person name="Numata K."/>
            <person name="Arakawa K."/>
        </authorList>
    </citation>
    <scope>NUCLEOTIDE SEQUENCE</scope>
</reference>
<proteinExistence type="predicted"/>
<evidence type="ECO:0000313" key="1">
    <source>
        <dbReference type="EMBL" id="GFS49498.1"/>
    </source>
</evidence>
<organism evidence="1 2">
    <name type="scientific">Nephila pilipes</name>
    <name type="common">Giant wood spider</name>
    <name type="synonym">Nephila maculata</name>
    <dbReference type="NCBI Taxonomy" id="299642"/>
    <lineage>
        <taxon>Eukaryota</taxon>
        <taxon>Metazoa</taxon>
        <taxon>Ecdysozoa</taxon>
        <taxon>Arthropoda</taxon>
        <taxon>Chelicerata</taxon>
        <taxon>Arachnida</taxon>
        <taxon>Araneae</taxon>
        <taxon>Araneomorphae</taxon>
        <taxon>Entelegynae</taxon>
        <taxon>Araneoidea</taxon>
        <taxon>Nephilidae</taxon>
        <taxon>Nephila</taxon>
    </lineage>
</organism>
<evidence type="ECO:0000313" key="2">
    <source>
        <dbReference type="Proteomes" id="UP000887013"/>
    </source>
</evidence>
<gene>
    <name evidence="1" type="ORF">NPIL_277731</name>
</gene>
<keyword evidence="2" id="KW-1185">Reference proteome</keyword>
<accession>A0A8X6MG87</accession>
<dbReference type="EMBL" id="BMAW01091382">
    <property type="protein sequence ID" value="GFS49498.1"/>
    <property type="molecule type" value="Genomic_DNA"/>
</dbReference>
<feature type="non-terminal residue" evidence="1">
    <location>
        <position position="1"/>
    </location>
</feature>
<comment type="caution">
    <text evidence="1">The sequence shown here is derived from an EMBL/GenBank/DDBJ whole genome shotgun (WGS) entry which is preliminary data.</text>
</comment>
<sequence length="85" mass="10475">IRYFPPQIIEEEYYKNMLMRIGFQRVTAERKTERLQFGSDEEHLELMEECKRQALKVLADLKERDSNYYTCYIMYLFAFKPNYDI</sequence>
<name>A0A8X6MG87_NEPPI</name>
<protein>
    <submittedName>
        <fullName evidence="1">Uncharacterized protein</fullName>
    </submittedName>
</protein>
<dbReference type="AlphaFoldDB" id="A0A8X6MG87"/>
<dbReference type="Proteomes" id="UP000887013">
    <property type="component" value="Unassembled WGS sequence"/>
</dbReference>